<reference evidence="3" key="1">
    <citation type="journal article" date="2019" name="Int. J. Syst. Evol. Microbiol.">
        <title>The Global Catalogue of Microorganisms (GCM) 10K type strain sequencing project: providing services to taxonomists for standard genome sequencing and annotation.</title>
        <authorList>
            <consortium name="The Broad Institute Genomics Platform"/>
            <consortium name="The Broad Institute Genome Sequencing Center for Infectious Disease"/>
            <person name="Wu L."/>
            <person name="Ma J."/>
        </authorList>
    </citation>
    <scope>NUCLEOTIDE SEQUENCE [LARGE SCALE GENOMIC DNA]</scope>
    <source>
        <strain evidence="3">CGMCC 4.7177</strain>
    </source>
</reference>
<dbReference type="EMBL" id="JBHSFK010000029">
    <property type="protein sequence ID" value="MFC4504913.1"/>
    <property type="molecule type" value="Genomic_DNA"/>
</dbReference>
<keyword evidence="1" id="KW-0732">Signal</keyword>
<accession>A0ABV9B3C8</accession>
<gene>
    <name evidence="2" type="ORF">ACFPIH_36355</name>
</gene>
<keyword evidence="3" id="KW-1185">Reference proteome</keyword>
<sequence>MKRLLMSTFAILTLAGSGLGVTANSASAAASAITCAKVFDDGNTAGIKCTGGAFNGWARCKNGKDAIGATAASGTTSYAYCTSYNSSLAYPRVWGYG</sequence>
<proteinExistence type="predicted"/>
<name>A0ABV9B3C8_9ACTN</name>
<comment type="caution">
    <text evidence="2">The sequence shown here is derived from an EMBL/GenBank/DDBJ whole genome shotgun (WGS) entry which is preliminary data.</text>
</comment>
<dbReference type="Proteomes" id="UP001595839">
    <property type="component" value="Unassembled WGS sequence"/>
</dbReference>
<organism evidence="2 3">
    <name type="scientific">Streptomyces vulcanius</name>
    <dbReference type="NCBI Taxonomy" id="1441876"/>
    <lineage>
        <taxon>Bacteria</taxon>
        <taxon>Bacillati</taxon>
        <taxon>Actinomycetota</taxon>
        <taxon>Actinomycetes</taxon>
        <taxon>Kitasatosporales</taxon>
        <taxon>Streptomycetaceae</taxon>
        <taxon>Streptomyces</taxon>
    </lineage>
</organism>
<dbReference type="RefSeq" id="WP_381181027.1">
    <property type="nucleotide sequence ID" value="NZ_JBHSFK010000029.1"/>
</dbReference>
<evidence type="ECO:0000313" key="3">
    <source>
        <dbReference type="Proteomes" id="UP001595839"/>
    </source>
</evidence>
<feature type="signal peptide" evidence="1">
    <location>
        <begin position="1"/>
        <end position="28"/>
    </location>
</feature>
<evidence type="ECO:0000313" key="2">
    <source>
        <dbReference type="EMBL" id="MFC4504913.1"/>
    </source>
</evidence>
<feature type="chain" id="PRO_5047421202" evidence="1">
    <location>
        <begin position="29"/>
        <end position="97"/>
    </location>
</feature>
<evidence type="ECO:0000256" key="1">
    <source>
        <dbReference type="SAM" id="SignalP"/>
    </source>
</evidence>
<protein>
    <submittedName>
        <fullName evidence="2">Uncharacterized protein</fullName>
    </submittedName>
</protein>